<proteinExistence type="predicted"/>
<protein>
    <submittedName>
        <fullName evidence="2">Uncharacterized protein</fullName>
    </submittedName>
</protein>
<comment type="caution">
    <text evidence="2">The sequence shown here is derived from an EMBL/GenBank/DDBJ whole genome shotgun (WGS) entry which is preliminary data.</text>
</comment>
<reference evidence="2 3" key="1">
    <citation type="submission" date="2019-02" db="EMBL/GenBank/DDBJ databases">
        <title>Bacterial novel species Mucilaginibacter sp. 17JY9-4 isolated from soil.</title>
        <authorList>
            <person name="Jung H.-Y."/>
        </authorList>
    </citation>
    <scope>NUCLEOTIDE SEQUENCE [LARGE SCALE GENOMIC DNA]</scope>
    <source>
        <strain evidence="2 3">17JY9-4</strain>
    </source>
</reference>
<sequence>MRRSLLPYFIALLLPLLASAQNEAPVNEDFAKGIKATNTFAFNDHLNVMQVSTDDENFDLIAIDDKMQIVWKTSLAGYGIKTDKLKGKIIALASSDHSMFKGTNNTFKAYVVDPATGKVLADKVVYKSTDEYVEFPQMYTGDGEFFKLAVRQSGFKRKIHVGVPIFSFFAYNGYVKEYNETKNLQVIEYNDKLDSVSSFKPAKSNGIFISLAWNKHADMFIGWLNGPSIEVYKYDAGKTVPSNQLTVPVSLKEDKAVIPSKSLLLQPAEDKNILYYSLLYRNPDKDTELGIGKLDFETNKKSYVTQVIDKANLKVIKKAFVPVNKDIDDVDLGYGGGMGLKYMNEVDGKVILTVASNATVSSGVSSGGVYYLEYAPIINVFDKDLNLKFQQVLPSNSYYPSRPLQTGYHVIKNKLYMVANTKKGLTKNLGVFGILDINTGKWDKMELLSKKHISNSDYSEGPSILWFGNSFIVPYFAPKTFAFTKSNVSLQLNQY</sequence>
<dbReference type="RefSeq" id="WP_129876665.1">
    <property type="nucleotide sequence ID" value="NZ_SEWG01000004.1"/>
</dbReference>
<dbReference type="EMBL" id="SEWG01000004">
    <property type="protein sequence ID" value="RYU90007.1"/>
    <property type="molecule type" value="Genomic_DNA"/>
</dbReference>
<name>A0A4Q5LKD4_9SPHI</name>
<feature type="signal peptide" evidence="1">
    <location>
        <begin position="1"/>
        <end position="20"/>
    </location>
</feature>
<gene>
    <name evidence="2" type="ORF">EWM62_10710</name>
</gene>
<dbReference type="AlphaFoldDB" id="A0A4Q5LKD4"/>
<dbReference type="OrthoDB" id="732221at2"/>
<evidence type="ECO:0000313" key="2">
    <source>
        <dbReference type="EMBL" id="RYU90007.1"/>
    </source>
</evidence>
<keyword evidence="1" id="KW-0732">Signal</keyword>
<dbReference type="Proteomes" id="UP000293331">
    <property type="component" value="Unassembled WGS sequence"/>
</dbReference>
<evidence type="ECO:0000256" key="1">
    <source>
        <dbReference type="SAM" id="SignalP"/>
    </source>
</evidence>
<evidence type="ECO:0000313" key="3">
    <source>
        <dbReference type="Proteomes" id="UP000293331"/>
    </source>
</evidence>
<organism evidence="2 3">
    <name type="scientific">Mucilaginibacter terrigena</name>
    <dbReference type="NCBI Taxonomy" id="2492395"/>
    <lineage>
        <taxon>Bacteria</taxon>
        <taxon>Pseudomonadati</taxon>
        <taxon>Bacteroidota</taxon>
        <taxon>Sphingobacteriia</taxon>
        <taxon>Sphingobacteriales</taxon>
        <taxon>Sphingobacteriaceae</taxon>
        <taxon>Mucilaginibacter</taxon>
    </lineage>
</organism>
<feature type="chain" id="PRO_5020231831" evidence="1">
    <location>
        <begin position="21"/>
        <end position="495"/>
    </location>
</feature>
<accession>A0A4Q5LKD4</accession>
<keyword evidence="3" id="KW-1185">Reference proteome</keyword>